<dbReference type="Proteomes" id="UP000199469">
    <property type="component" value="Unassembled WGS sequence"/>
</dbReference>
<accession>A0A1I0MUQ4</accession>
<evidence type="ECO:0000313" key="1">
    <source>
        <dbReference type="EMBL" id="SEV92546.1"/>
    </source>
</evidence>
<organism evidence="1 2">
    <name type="scientific">Chryseobacterium wanjuense</name>
    <dbReference type="NCBI Taxonomy" id="356305"/>
    <lineage>
        <taxon>Bacteria</taxon>
        <taxon>Pseudomonadati</taxon>
        <taxon>Bacteroidota</taxon>
        <taxon>Flavobacteriia</taxon>
        <taxon>Flavobacteriales</taxon>
        <taxon>Weeksellaceae</taxon>
        <taxon>Chryseobacterium group</taxon>
        <taxon>Chryseobacterium</taxon>
    </lineage>
</organism>
<protein>
    <submittedName>
        <fullName evidence="1">Uncharacterized protein</fullName>
    </submittedName>
</protein>
<proteinExistence type="predicted"/>
<evidence type="ECO:0000313" key="2">
    <source>
        <dbReference type="Proteomes" id="UP000199469"/>
    </source>
</evidence>
<dbReference type="EMBL" id="FOIU01000001">
    <property type="protein sequence ID" value="SEV92546.1"/>
    <property type="molecule type" value="Genomic_DNA"/>
</dbReference>
<dbReference type="OrthoDB" id="705292at2"/>
<sequence length="179" mass="18945">MKKIISGLLIVITIFSSAQVIVGDALGTASVKTSVLLDFAPNQNKGIILPYVRTLPTTPAEGTLILDATDPTKARIKYYNGTWVDLSGQDADVTTALATQPTVAQMAEGAGEKVIMGAASSTANGVLVLESTTKSMVLPIVEDVRNIPTPSPGMMVYVNKTGAKRLAVFNGSKWSYWMP</sequence>
<keyword evidence="2" id="KW-1185">Reference proteome</keyword>
<dbReference type="RefSeq" id="WP_089790244.1">
    <property type="nucleotide sequence ID" value="NZ_FOIU01000001.1"/>
</dbReference>
<name>A0A1I0MUQ4_9FLAO</name>
<dbReference type="AlphaFoldDB" id="A0A1I0MUQ4"/>
<gene>
    <name evidence="1" type="ORF">SAMN05421841_0222</name>
</gene>
<reference evidence="2" key="1">
    <citation type="submission" date="2016-10" db="EMBL/GenBank/DDBJ databases">
        <authorList>
            <person name="Varghese N."/>
            <person name="Submissions S."/>
        </authorList>
    </citation>
    <scope>NUCLEOTIDE SEQUENCE [LARGE SCALE GENOMIC DNA]</scope>
    <source>
        <strain evidence="2">DSM 17724</strain>
    </source>
</reference>